<feature type="transmembrane region" description="Helical" evidence="1">
    <location>
        <begin position="131"/>
        <end position="148"/>
    </location>
</feature>
<dbReference type="Proteomes" id="UP000011014">
    <property type="component" value="Unassembled WGS sequence"/>
</dbReference>
<dbReference type="PANTHER" id="PTHR36978:SF4">
    <property type="entry name" value="P-LOOP CONTAINING NUCLEOSIDE TRIPHOSPHATE HYDROLASE PROTEIN"/>
    <property type="match status" value="1"/>
</dbReference>
<dbReference type="AlphaFoldDB" id="E4Z5D0"/>
<organism evidence="2">
    <name type="scientific">Oikopleura dioica</name>
    <name type="common">Tunicate</name>
    <dbReference type="NCBI Taxonomy" id="34765"/>
    <lineage>
        <taxon>Eukaryota</taxon>
        <taxon>Metazoa</taxon>
        <taxon>Chordata</taxon>
        <taxon>Tunicata</taxon>
        <taxon>Appendicularia</taxon>
        <taxon>Copelata</taxon>
        <taxon>Oikopleuridae</taxon>
        <taxon>Oikopleura</taxon>
    </lineage>
</organism>
<dbReference type="InterPro" id="IPR027417">
    <property type="entry name" value="P-loop_NTPase"/>
</dbReference>
<keyword evidence="1" id="KW-1133">Transmembrane helix</keyword>
<dbReference type="PANTHER" id="PTHR36978">
    <property type="entry name" value="P-LOOP CONTAINING NUCLEOTIDE TRIPHOSPHATE HYDROLASE"/>
    <property type="match status" value="1"/>
</dbReference>
<dbReference type="Pfam" id="PF17784">
    <property type="entry name" value="Sulfotransfer_4"/>
    <property type="match status" value="1"/>
</dbReference>
<evidence type="ECO:0000256" key="1">
    <source>
        <dbReference type="SAM" id="Phobius"/>
    </source>
</evidence>
<name>E4Z5D0_OIKDI</name>
<proteinExistence type="predicted"/>
<dbReference type="Gene3D" id="3.40.50.300">
    <property type="entry name" value="P-loop containing nucleotide triphosphate hydrolases"/>
    <property type="match status" value="1"/>
</dbReference>
<protein>
    <submittedName>
        <fullName evidence="2">Uncharacterized protein</fullName>
    </submittedName>
</protein>
<evidence type="ECO:0000313" key="2">
    <source>
        <dbReference type="EMBL" id="CBY42908.1"/>
    </source>
</evidence>
<sequence>MKFLDWGFLGKIFAISDWIAREKMQLYLPNVFYWERSWTWQASIENIKKNEAFLRQAYRKHISHVKSVVPAHRLLVWDVSTGWQPLCDFLNVKVPSSSFPKLNKTGDGFLMSEMGDVFQLAMPEFGRKKKMFYSSIFVASLAALYLITRKIAFH</sequence>
<gene>
    <name evidence="2" type="ORF">GSOID_T00026646001</name>
</gene>
<reference evidence="2" key="1">
    <citation type="journal article" date="2010" name="Science">
        <title>Plasticity of animal genome architecture unmasked by rapid evolution of a pelagic tunicate.</title>
        <authorList>
            <person name="Denoeud F."/>
            <person name="Henriet S."/>
            <person name="Mungpakdee S."/>
            <person name="Aury J.M."/>
            <person name="Da Silva C."/>
            <person name="Brinkmann H."/>
            <person name="Mikhaleva J."/>
            <person name="Olsen L.C."/>
            <person name="Jubin C."/>
            <person name="Canestro C."/>
            <person name="Bouquet J.M."/>
            <person name="Danks G."/>
            <person name="Poulain J."/>
            <person name="Campsteijn C."/>
            <person name="Adamski M."/>
            <person name="Cross I."/>
            <person name="Yadetie F."/>
            <person name="Muffato M."/>
            <person name="Louis A."/>
            <person name="Butcher S."/>
            <person name="Tsagkogeorga G."/>
            <person name="Konrad A."/>
            <person name="Singh S."/>
            <person name="Jensen M.F."/>
            <person name="Cong E.H."/>
            <person name="Eikeseth-Otteraa H."/>
            <person name="Noel B."/>
            <person name="Anthouard V."/>
            <person name="Porcel B.M."/>
            <person name="Kachouri-Lafond R."/>
            <person name="Nishino A."/>
            <person name="Ugolini M."/>
            <person name="Chourrout P."/>
            <person name="Nishida H."/>
            <person name="Aasland R."/>
            <person name="Huzurbazar S."/>
            <person name="Westhof E."/>
            <person name="Delsuc F."/>
            <person name="Lehrach H."/>
            <person name="Reinhardt R."/>
            <person name="Weissenbach J."/>
            <person name="Roy S.W."/>
            <person name="Artiguenave F."/>
            <person name="Postlethwait J.H."/>
            <person name="Manak J.R."/>
            <person name="Thompson E.M."/>
            <person name="Jaillon O."/>
            <person name="Du Pasquier L."/>
            <person name="Boudinot P."/>
            <person name="Liberles D.A."/>
            <person name="Volff J.N."/>
            <person name="Philippe H."/>
            <person name="Lenhard B."/>
            <person name="Roest Crollius H."/>
            <person name="Wincker P."/>
            <person name="Chourrout D."/>
        </authorList>
    </citation>
    <scope>NUCLEOTIDE SEQUENCE [LARGE SCALE GENOMIC DNA]</scope>
</reference>
<keyword evidence="1" id="KW-0812">Transmembrane</keyword>
<dbReference type="EMBL" id="FN657632">
    <property type="protein sequence ID" value="CBY42908.1"/>
    <property type="molecule type" value="Genomic_DNA"/>
</dbReference>
<keyword evidence="1" id="KW-0472">Membrane</keyword>
<dbReference type="InterPro" id="IPR040632">
    <property type="entry name" value="Sulfotransfer_4"/>
</dbReference>
<accession>E4Z5D0</accession>